<dbReference type="GO" id="GO:0019867">
    <property type="term" value="C:outer membrane"/>
    <property type="evidence" value="ECO:0007669"/>
    <property type="project" value="InterPro"/>
</dbReference>
<comment type="caution">
    <text evidence="4">The sequence shown here is derived from an EMBL/GenBank/DDBJ whole genome shotgun (WGS) entry which is preliminary data.</text>
</comment>
<keyword evidence="1" id="KW-0812">Transmembrane</keyword>
<dbReference type="SUPFAM" id="SSF51261">
    <property type="entry name" value="Duplicated hybrid motif"/>
    <property type="match status" value="1"/>
</dbReference>
<name>A0A9X3TUQ9_9BACL</name>
<proteinExistence type="predicted"/>
<dbReference type="GO" id="GO:0004222">
    <property type="term" value="F:metalloendopeptidase activity"/>
    <property type="evidence" value="ECO:0007669"/>
    <property type="project" value="TreeGrafter"/>
</dbReference>
<feature type="transmembrane region" description="Helical" evidence="1">
    <location>
        <begin position="24"/>
        <end position="45"/>
    </location>
</feature>
<evidence type="ECO:0000256" key="1">
    <source>
        <dbReference type="SAM" id="Phobius"/>
    </source>
</evidence>
<sequence length="702" mass="80292">MMERLKKVGLLMARLLFRYVKRMVLSLILSMIPLIVIVLLVMLTLDSMFNLTGGMLNFTGRDDFDPKIGLEIKAAYEKKADTWKEGLTEEEIAQVYQHDHQLSWGILAAIDKLAYNFDDLSQMEKYLNQTYELVKPEFRFRKACDGKILLDFAHTYIGTYRYQYQTIYEKQPDGTQKCREVLARVDTDFSYEKLKQSLRHYGLEDNQNVDIVIFQAYGFDRDLKDPRVKYLLPPEMQQVIARSPIGSAPRNERGEIDLYALLPERTPKEFIESMHAKVQVYDNSWRINKGRTPLGTLPRRGSETRFGTIAVAKDNPYGLQLGMKVYIPRYGYAIVEEFSDNINDDILTDRFVDKVAKFLFLSYDLLTSWLDDITNRTKKEEVVYLFMGGEETDEEKLVKAQASLSSAYTVYYQSIPIYILNPDFQIEPPNFEVRGKTFWDGSTWPITSCFCYRELYGKREFHDGVDWGVPEYIPVLAINSGIVQIAKHSDSAGNYVALKLDTQVHENNRTQDIVVRYLHLSKYVVSPGQKVQQGEVIGYVGSTGRSTGAHLHMDVTIGGKRRDPLKWIDFMKADGLLDVYGEQPSFEGGEISNPDTEKMEYVGEFEITAYTAGKESTGKEPGDPGYGITASGKPVRPDHTIAADWTVIPAGSIVKIEGLEPYYVVEDAGSDIKGNRVDIYMPELEDALQFGRQKRRVWIMKH</sequence>
<dbReference type="InterPro" id="IPR036908">
    <property type="entry name" value="RlpA-like_sf"/>
</dbReference>
<evidence type="ECO:0000313" key="4">
    <source>
        <dbReference type="EMBL" id="MDA5110981.1"/>
    </source>
</evidence>
<dbReference type="Proteomes" id="UP001151071">
    <property type="component" value="Unassembled WGS sequence"/>
</dbReference>
<dbReference type="Pfam" id="PF06725">
    <property type="entry name" value="3D"/>
    <property type="match status" value="1"/>
</dbReference>
<dbReference type="GO" id="GO:0009254">
    <property type="term" value="P:peptidoglycan turnover"/>
    <property type="evidence" value="ECO:0007669"/>
    <property type="project" value="InterPro"/>
</dbReference>
<dbReference type="PANTHER" id="PTHR21666">
    <property type="entry name" value="PEPTIDASE-RELATED"/>
    <property type="match status" value="1"/>
</dbReference>
<feature type="domain" description="M23ase beta-sheet core" evidence="2">
    <location>
        <begin position="461"/>
        <end position="564"/>
    </location>
</feature>
<organism evidence="4 5">
    <name type="scientific">Brevibacillus thermoruber</name>
    <dbReference type="NCBI Taxonomy" id="33942"/>
    <lineage>
        <taxon>Bacteria</taxon>
        <taxon>Bacillati</taxon>
        <taxon>Bacillota</taxon>
        <taxon>Bacilli</taxon>
        <taxon>Bacillales</taxon>
        <taxon>Paenibacillaceae</taxon>
        <taxon>Brevibacillus</taxon>
    </lineage>
</organism>
<dbReference type="InterPro" id="IPR011055">
    <property type="entry name" value="Dup_hybrid_motif"/>
</dbReference>
<dbReference type="InterPro" id="IPR010611">
    <property type="entry name" value="3D_dom"/>
</dbReference>
<protein>
    <submittedName>
        <fullName evidence="4">Peptidoglycan DD-metalloendopeptidase family protein</fullName>
    </submittedName>
</protein>
<dbReference type="CDD" id="cd14667">
    <property type="entry name" value="3D_containing_proteins"/>
    <property type="match status" value="1"/>
</dbReference>
<dbReference type="GO" id="GO:0004553">
    <property type="term" value="F:hydrolase activity, hydrolyzing O-glycosyl compounds"/>
    <property type="evidence" value="ECO:0007669"/>
    <property type="project" value="InterPro"/>
</dbReference>
<evidence type="ECO:0000259" key="3">
    <source>
        <dbReference type="Pfam" id="PF06725"/>
    </source>
</evidence>
<evidence type="ECO:0000313" key="5">
    <source>
        <dbReference type="Proteomes" id="UP001151071"/>
    </source>
</evidence>
<dbReference type="InterPro" id="IPR050570">
    <property type="entry name" value="Cell_wall_metabolism_enzyme"/>
</dbReference>
<dbReference type="InterPro" id="IPR059180">
    <property type="entry name" value="3D_YorM"/>
</dbReference>
<dbReference type="AlphaFoldDB" id="A0A9X3TUQ9"/>
<dbReference type="PANTHER" id="PTHR21666:SF286">
    <property type="entry name" value="LIPOPROTEIN NLPD"/>
    <property type="match status" value="1"/>
</dbReference>
<dbReference type="RefSeq" id="WP_271141044.1">
    <property type="nucleotide sequence ID" value="NZ_JAPYYP010000056.1"/>
</dbReference>
<dbReference type="EMBL" id="JAPYYP010000056">
    <property type="protein sequence ID" value="MDA5110981.1"/>
    <property type="molecule type" value="Genomic_DNA"/>
</dbReference>
<keyword evidence="5" id="KW-1185">Reference proteome</keyword>
<keyword evidence="1" id="KW-0472">Membrane</keyword>
<dbReference type="Gene3D" id="2.70.70.10">
    <property type="entry name" value="Glucose Permease (Domain IIA)"/>
    <property type="match status" value="1"/>
</dbReference>
<reference evidence="4" key="1">
    <citation type="submission" date="2022-12" db="EMBL/GenBank/DDBJ databases">
        <title>Draft genome sequence of the thermophilic strain Brevibacillus thermoruber HT42, isolated from Los Humeros, Puebla, Mexico, with biotechnological potential.</title>
        <authorList>
            <person name="Lara Sanchez J."/>
            <person name="Solis Palacios R."/>
            <person name="Bustos Baena A.S."/>
            <person name="Ruz Baez A.E."/>
            <person name="Espinosa Luna G."/>
            <person name="Oliart Ros R.M."/>
        </authorList>
    </citation>
    <scope>NUCLEOTIDE SEQUENCE</scope>
    <source>
        <strain evidence="4">HT42</strain>
    </source>
</reference>
<dbReference type="CDD" id="cd12797">
    <property type="entry name" value="M23_peptidase"/>
    <property type="match status" value="1"/>
</dbReference>
<gene>
    <name evidence="4" type="ORF">O3V59_21845</name>
</gene>
<dbReference type="Pfam" id="PF01551">
    <property type="entry name" value="Peptidase_M23"/>
    <property type="match status" value="1"/>
</dbReference>
<feature type="domain" description="3D" evidence="3">
    <location>
        <begin position="640"/>
        <end position="700"/>
    </location>
</feature>
<accession>A0A9X3TUQ9</accession>
<evidence type="ECO:0000259" key="2">
    <source>
        <dbReference type="Pfam" id="PF01551"/>
    </source>
</evidence>
<dbReference type="SUPFAM" id="SSF50685">
    <property type="entry name" value="Barwin-like endoglucanases"/>
    <property type="match status" value="1"/>
</dbReference>
<keyword evidence="1" id="KW-1133">Transmembrane helix</keyword>
<dbReference type="Gene3D" id="2.40.40.10">
    <property type="entry name" value="RlpA-like domain"/>
    <property type="match status" value="1"/>
</dbReference>
<dbReference type="InterPro" id="IPR016047">
    <property type="entry name" value="M23ase_b-sheet_dom"/>
</dbReference>